<evidence type="ECO:0000313" key="6">
    <source>
        <dbReference type="EMBL" id="WKN34316.1"/>
    </source>
</evidence>
<evidence type="ECO:0000259" key="5">
    <source>
        <dbReference type="Pfam" id="PF00535"/>
    </source>
</evidence>
<dbReference type="InterPro" id="IPR001173">
    <property type="entry name" value="Glyco_trans_2-like"/>
</dbReference>
<feature type="transmembrane region" description="Helical" evidence="4">
    <location>
        <begin position="324"/>
        <end position="342"/>
    </location>
</feature>
<feature type="transmembrane region" description="Helical" evidence="4">
    <location>
        <begin position="297"/>
        <end position="318"/>
    </location>
</feature>
<reference evidence="6" key="1">
    <citation type="journal article" date="2023" name="Comput. Struct. Biotechnol. J.">
        <title>Discovery of a novel marine Bacteroidetes with a rich repertoire of carbohydrate-active enzymes.</title>
        <authorList>
            <person name="Chen B."/>
            <person name="Liu G."/>
            <person name="Chen Q."/>
            <person name="Wang H."/>
            <person name="Liu L."/>
            <person name="Tang K."/>
        </authorList>
    </citation>
    <scope>NUCLEOTIDE SEQUENCE</scope>
    <source>
        <strain evidence="6">TK19036</strain>
    </source>
</reference>
<keyword evidence="4" id="KW-0472">Membrane</keyword>
<dbReference type="GO" id="GO:0016757">
    <property type="term" value="F:glycosyltransferase activity"/>
    <property type="evidence" value="ECO:0007669"/>
    <property type="project" value="UniProtKB-KW"/>
</dbReference>
<name>A0AA49JC43_9BACT</name>
<proteinExistence type="inferred from homology"/>
<protein>
    <submittedName>
        <fullName evidence="6">Glycosyltransferase family 2 protein</fullName>
    </submittedName>
</protein>
<dbReference type="InterPro" id="IPR029044">
    <property type="entry name" value="Nucleotide-diphossugar_trans"/>
</dbReference>
<evidence type="ECO:0000256" key="2">
    <source>
        <dbReference type="ARBA" id="ARBA00022676"/>
    </source>
</evidence>
<dbReference type="CDD" id="cd06439">
    <property type="entry name" value="CESA_like_1"/>
    <property type="match status" value="1"/>
</dbReference>
<sequence length="392" mass="44635">MIILFWISLFVVIYTYVGYGILLFGIVSLKRILSDNKKLAKTEVSPSLPELTIVIAAYNEEKYIEKKLANTLKLDYPSDLLYVMVVSDGSTDLTPQLVEKYPDVQHFFLPERKGKIAAVDRVMPHVTTPVVVFTDANTEVNQEALVNMARHFNDPEVGAVAGEKRILVKAEDEASSAGEGFYWKYESALKKWDSELRTVVGAAGELFAVRTELYPEIPLDTIIEDFYTTLTIAKEGYRVVYEPEAYAMERGSASVKEELKRKVRIAAGGIQSIVRLAPLLNVFRYGWTSFQYISHRVLRWTITPFALITLFIASGILAWQGERFYIVAFAAQILFYIFALVGERLASRSIKRKIFFIPYYFCMMNYAVIAGILRYLRGNQSVVWERAERAQV</sequence>
<dbReference type="EMBL" id="CP120682">
    <property type="protein sequence ID" value="WKN34316.1"/>
    <property type="molecule type" value="Genomic_DNA"/>
</dbReference>
<gene>
    <name evidence="6" type="ORF">K4G66_18215</name>
</gene>
<accession>A0AA49JC43</accession>
<dbReference type="AlphaFoldDB" id="A0AA49JC43"/>
<evidence type="ECO:0000256" key="3">
    <source>
        <dbReference type="ARBA" id="ARBA00022679"/>
    </source>
</evidence>
<feature type="transmembrane region" description="Helical" evidence="4">
    <location>
        <begin position="354"/>
        <end position="376"/>
    </location>
</feature>
<dbReference type="Gene3D" id="3.90.550.10">
    <property type="entry name" value="Spore Coat Polysaccharide Biosynthesis Protein SpsA, Chain A"/>
    <property type="match status" value="1"/>
</dbReference>
<dbReference type="Pfam" id="PF00535">
    <property type="entry name" value="Glycos_transf_2"/>
    <property type="match status" value="1"/>
</dbReference>
<dbReference type="SUPFAM" id="SSF53448">
    <property type="entry name" value="Nucleotide-diphospho-sugar transferases"/>
    <property type="match status" value="1"/>
</dbReference>
<organism evidence="6">
    <name type="scientific">Roseihalotalea indica</name>
    <dbReference type="NCBI Taxonomy" id="2867963"/>
    <lineage>
        <taxon>Bacteria</taxon>
        <taxon>Pseudomonadati</taxon>
        <taxon>Bacteroidota</taxon>
        <taxon>Cytophagia</taxon>
        <taxon>Cytophagales</taxon>
        <taxon>Catalimonadaceae</taxon>
        <taxon>Roseihalotalea</taxon>
    </lineage>
</organism>
<reference evidence="6" key="2">
    <citation type="journal article" date="2024" name="Antonie Van Leeuwenhoek">
        <title>Roseihalotalea indica gen. nov., sp. nov., a halophilic Bacteroidetes from mesopelagic Southwest Indian Ocean with higher carbohydrate metabolic potential.</title>
        <authorList>
            <person name="Chen B."/>
            <person name="Zhang M."/>
            <person name="Lin D."/>
            <person name="Ye J."/>
            <person name="Tang K."/>
        </authorList>
    </citation>
    <scope>NUCLEOTIDE SEQUENCE</scope>
    <source>
        <strain evidence="6">TK19036</strain>
    </source>
</reference>
<feature type="domain" description="Glycosyltransferase 2-like" evidence="5">
    <location>
        <begin position="52"/>
        <end position="171"/>
    </location>
</feature>
<comment type="similarity">
    <text evidence="1">Belongs to the glycosyltransferase 2 family.</text>
</comment>
<evidence type="ECO:0000256" key="4">
    <source>
        <dbReference type="SAM" id="Phobius"/>
    </source>
</evidence>
<feature type="transmembrane region" description="Helical" evidence="4">
    <location>
        <begin position="6"/>
        <end position="29"/>
    </location>
</feature>
<keyword evidence="4" id="KW-1133">Transmembrane helix</keyword>
<keyword evidence="3" id="KW-0808">Transferase</keyword>
<dbReference type="PANTHER" id="PTHR43630">
    <property type="entry name" value="POLY-BETA-1,6-N-ACETYL-D-GLUCOSAMINE SYNTHASE"/>
    <property type="match status" value="1"/>
</dbReference>
<keyword evidence="2" id="KW-0328">Glycosyltransferase</keyword>
<keyword evidence="4" id="KW-0812">Transmembrane</keyword>
<dbReference type="PANTHER" id="PTHR43630:SF1">
    <property type="entry name" value="POLY-BETA-1,6-N-ACETYL-D-GLUCOSAMINE SYNTHASE"/>
    <property type="match status" value="1"/>
</dbReference>
<evidence type="ECO:0000256" key="1">
    <source>
        <dbReference type="ARBA" id="ARBA00006739"/>
    </source>
</evidence>